<dbReference type="Pfam" id="PF07715">
    <property type="entry name" value="Plug"/>
    <property type="match status" value="1"/>
</dbReference>
<dbReference type="PROSITE" id="PS52016">
    <property type="entry name" value="TONB_DEPENDENT_REC_3"/>
    <property type="match status" value="1"/>
</dbReference>
<dbReference type="InterPro" id="IPR012910">
    <property type="entry name" value="Plug_dom"/>
</dbReference>
<dbReference type="Gene3D" id="2.170.130.10">
    <property type="entry name" value="TonB-dependent receptor, plug domain"/>
    <property type="match status" value="1"/>
</dbReference>
<evidence type="ECO:0000256" key="7">
    <source>
        <dbReference type="ARBA" id="ARBA00023237"/>
    </source>
</evidence>
<dbReference type="Gene3D" id="2.40.170.20">
    <property type="entry name" value="TonB-dependent receptor, beta-barrel domain"/>
    <property type="match status" value="1"/>
</dbReference>
<feature type="chain" id="PRO_5046637444" evidence="9">
    <location>
        <begin position="26"/>
        <end position="732"/>
    </location>
</feature>
<sequence length="732" mass="82658">MISFPLFRILAAVASLLILFSGVRAQSVQPDSVALSADTASIETVSVLGLSAAQLAGRRAYNITAVDAKKLHNTTLDIAHVLDRVPGARLRETGGVGSDFDFSINGFSGKRVKFFMDGVPIDNFGTSFQINNIPINIAERIEVYKGVVPIWLGSDALGGAVNIITGNKKRNFVDVGYSYGSFNTHRSNVNAAITSSSGLTLQLNAFQNYSDNDYKVTLDAADIRTGKYYPDTTVRRFHDRFHNETIITQVGVLDKEWADELLLGITLGKNYKEIQTGARMDAVFGAWHTRGSIVMPTLRYRKNDLWLDGLDVSLNANYNMGTEQNIDTVFARYGWLGDSIKYAGAGGERAHQLLRYRNNLANVAGSVSYTPNTKHAFALNNVWNSFDRKGGNMLFPEERRYKLPQQTYKNILGASYQYAANDRWNNSVFAKYLYQKASTILIQTDVATPTDTVYRDVEVNRHRFGYGLASSYFLRQDLQLKLSYEKTNRMPEYDDFFGDLINGEANWDVRPESSDNVNLGIALNHNFKGRHQLYVNLTGVYFHAKDYIFYTVNQNNRLVAKNLSAVSNLGIESEFRYAYKDRLTLGANLTYQNIRDRQRYLPDLPQGIVLESQSYNDRIPNIPYLFGNADASIFFNNVYGQGNRLIVSYNVLYVHDFFLYPAGSANPASMRSTPMQLAQDASIAYTLAQGKYNIALECRNLTDRRLYDNFSLQKPGRGFYLKMRYFIDYNKH</sequence>
<evidence type="ECO:0000259" key="10">
    <source>
        <dbReference type="Pfam" id="PF07715"/>
    </source>
</evidence>
<keyword evidence="7 8" id="KW-0998">Cell outer membrane</keyword>
<comment type="caution">
    <text evidence="11">The sequence shown here is derived from an EMBL/GenBank/DDBJ whole genome shotgun (WGS) entry which is preliminary data.</text>
</comment>
<evidence type="ECO:0000256" key="6">
    <source>
        <dbReference type="ARBA" id="ARBA00023136"/>
    </source>
</evidence>
<dbReference type="Proteomes" id="UP001597525">
    <property type="component" value="Unassembled WGS sequence"/>
</dbReference>
<keyword evidence="12" id="KW-1185">Reference proteome</keyword>
<protein>
    <submittedName>
        <fullName evidence="11">TonB-dependent receptor</fullName>
    </submittedName>
</protein>
<evidence type="ECO:0000256" key="2">
    <source>
        <dbReference type="ARBA" id="ARBA00022448"/>
    </source>
</evidence>
<evidence type="ECO:0000256" key="5">
    <source>
        <dbReference type="ARBA" id="ARBA00022729"/>
    </source>
</evidence>
<keyword evidence="6 8" id="KW-0472">Membrane</keyword>
<dbReference type="InterPro" id="IPR039426">
    <property type="entry name" value="TonB-dep_rcpt-like"/>
</dbReference>
<evidence type="ECO:0000256" key="8">
    <source>
        <dbReference type="PROSITE-ProRule" id="PRU01360"/>
    </source>
</evidence>
<evidence type="ECO:0000256" key="1">
    <source>
        <dbReference type="ARBA" id="ARBA00004571"/>
    </source>
</evidence>
<evidence type="ECO:0000313" key="11">
    <source>
        <dbReference type="EMBL" id="MFD2967275.1"/>
    </source>
</evidence>
<dbReference type="PANTHER" id="PTHR30069:SF29">
    <property type="entry name" value="HEMOGLOBIN AND HEMOGLOBIN-HAPTOGLOBIN-BINDING PROTEIN 1-RELATED"/>
    <property type="match status" value="1"/>
</dbReference>
<reference evidence="12" key="1">
    <citation type="journal article" date="2019" name="Int. J. Syst. Evol. Microbiol.">
        <title>The Global Catalogue of Microorganisms (GCM) 10K type strain sequencing project: providing services to taxonomists for standard genome sequencing and annotation.</title>
        <authorList>
            <consortium name="The Broad Institute Genomics Platform"/>
            <consortium name="The Broad Institute Genome Sequencing Center for Infectious Disease"/>
            <person name="Wu L."/>
            <person name="Ma J."/>
        </authorList>
    </citation>
    <scope>NUCLEOTIDE SEQUENCE [LARGE SCALE GENOMIC DNA]</scope>
    <source>
        <strain evidence="12">KCTC 22814</strain>
    </source>
</reference>
<gene>
    <name evidence="11" type="ORF">ACFS7Y_07745</name>
</gene>
<evidence type="ECO:0000256" key="9">
    <source>
        <dbReference type="SAM" id="SignalP"/>
    </source>
</evidence>
<name>A0ABW6BCJ1_9SPHI</name>
<keyword evidence="4 8" id="KW-0812">Transmembrane</keyword>
<dbReference type="PANTHER" id="PTHR30069">
    <property type="entry name" value="TONB-DEPENDENT OUTER MEMBRANE RECEPTOR"/>
    <property type="match status" value="1"/>
</dbReference>
<organism evidence="11 12">
    <name type="scientific">Sphingobacterium bambusae</name>
    <dbReference type="NCBI Taxonomy" id="662858"/>
    <lineage>
        <taxon>Bacteria</taxon>
        <taxon>Pseudomonadati</taxon>
        <taxon>Bacteroidota</taxon>
        <taxon>Sphingobacteriia</taxon>
        <taxon>Sphingobacteriales</taxon>
        <taxon>Sphingobacteriaceae</taxon>
        <taxon>Sphingobacterium</taxon>
    </lineage>
</organism>
<evidence type="ECO:0000256" key="3">
    <source>
        <dbReference type="ARBA" id="ARBA00022452"/>
    </source>
</evidence>
<keyword evidence="2 8" id="KW-0813">Transport</keyword>
<accession>A0ABW6BCJ1</accession>
<evidence type="ECO:0000256" key="4">
    <source>
        <dbReference type="ARBA" id="ARBA00022692"/>
    </source>
</evidence>
<keyword evidence="3 8" id="KW-1134">Transmembrane beta strand</keyword>
<proteinExistence type="inferred from homology"/>
<keyword evidence="11" id="KW-0675">Receptor</keyword>
<dbReference type="EMBL" id="JBHUPB010000005">
    <property type="protein sequence ID" value="MFD2967275.1"/>
    <property type="molecule type" value="Genomic_DNA"/>
</dbReference>
<evidence type="ECO:0000313" key="12">
    <source>
        <dbReference type="Proteomes" id="UP001597525"/>
    </source>
</evidence>
<comment type="subcellular location">
    <subcellularLocation>
        <location evidence="1 8">Cell outer membrane</location>
        <topology evidence="1 8">Multi-pass membrane protein</topology>
    </subcellularLocation>
</comment>
<dbReference type="RefSeq" id="WP_320185036.1">
    <property type="nucleotide sequence ID" value="NZ_CP138332.1"/>
</dbReference>
<dbReference type="InterPro" id="IPR037066">
    <property type="entry name" value="Plug_dom_sf"/>
</dbReference>
<feature type="signal peptide" evidence="9">
    <location>
        <begin position="1"/>
        <end position="25"/>
    </location>
</feature>
<dbReference type="SUPFAM" id="SSF56935">
    <property type="entry name" value="Porins"/>
    <property type="match status" value="1"/>
</dbReference>
<keyword evidence="5 9" id="KW-0732">Signal</keyword>
<comment type="similarity">
    <text evidence="8">Belongs to the TonB-dependent receptor family.</text>
</comment>
<feature type="domain" description="TonB-dependent receptor plug" evidence="10">
    <location>
        <begin position="61"/>
        <end position="160"/>
    </location>
</feature>
<dbReference type="InterPro" id="IPR036942">
    <property type="entry name" value="Beta-barrel_TonB_sf"/>
</dbReference>